<feature type="domain" description="LysM" evidence="2">
    <location>
        <begin position="104"/>
        <end position="152"/>
    </location>
</feature>
<feature type="signal peptide" evidence="1">
    <location>
        <begin position="1"/>
        <end position="22"/>
    </location>
</feature>
<dbReference type="PROSITE" id="PS51782">
    <property type="entry name" value="LYSM"/>
    <property type="match status" value="2"/>
</dbReference>
<evidence type="ECO:0000313" key="3">
    <source>
        <dbReference type="EMBL" id="MCL7032782.1"/>
    </source>
</evidence>
<dbReference type="InterPro" id="IPR018392">
    <property type="entry name" value="LysM"/>
</dbReference>
<dbReference type="PANTHER" id="PTHR33734">
    <property type="entry name" value="LYSM DOMAIN-CONTAINING GPI-ANCHORED PROTEIN 2"/>
    <property type="match status" value="1"/>
</dbReference>
<name>A0AA41S415_PAPNU</name>
<gene>
    <name evidence="3" type="ORF">MKW94_028611</name>
</gene>
<evidence type="ECO:0000313" key="4">
    <source>
        <dbReference type="Proteomes" id="UP001177140"/>
    </source>
</evidence>
<organism evidence="3 4">
    <name type="scientific">Papaver nudicaule</name>
    <name type="common">Iceland poppy</name>
    <dbReference type="NCBI Taxonomy" id="74823"/>
    <lineage>
        <taxon>Eukaryota</taxon>
        <taxon>Viridiplantae</taxon>
        <taxon>Streptophyta</taxon>
        <taxon>Embryophyta</taxon>
        <taxon>Tracheophyta</taxon>
        <taxon>Spermatophyta</taxon>
        <taxon>Magnoliopsida</taxon>
        <taxon>Ranunculales</taxon>
        <taxon>Papaveraceae</taxon>
        <taxon>Papaveroideae</taxon>
        <taxon>Papaver</taxon>
    </lineage>
</organism>
<dbReference type="AlphaFoldDB" id="A0AA41S415"/>
<proteinExistence type="predicted"/>
<keyword evidence="4" id="KW-1185">Reference proteome</keyword>
<dbReference type="Proteomes" id="UP001177140">
    <property type="component" value="Unassembled WGS sequence"/>
</dbReference>
<dbReference type="SUPFAM" id="SSF54106">
    <property type="entry name" value="LysM domain"/>
    <property type="match status" value="1"/>
</dbReference>
<dbReference type="SMART" id="SM00257">
    <property type="entry name" value="LysM"/>
    <property type="match status" value="2"/>
</dbReference>
<dbReference type="Pfam" id="PF01476">
    <property type="entry name" value="LysM"/>
    <property type="match status" value="2"/>
</dbReference>
<sequence>MLSKFLFCILLFFFLTISSVKSKIGFDCKSISKCQSLAGYVSPNATTLSEIATLFKVTDINYFLGANSLPIGTSLTKSVAAMETIRIPFACSCKNGSGIADDTTMYKVQAGDSLDHIARNIFSMLVTYQDIAEANGYIIHLHTDVAGQFLSIPIPCSCDNVDGIQVVHYAHVVSPNQTLEMIGKEFGVSGKTLLTLNHLGDARSLQYESVLDVPLRGWLLLVVHFIDSI</sequence>
<comment type="caution">
    <text evidence="3">The sequence shown here is derived from an EMBL/GenBank/DDBJ whole genome shotgun (WGS) entry which is preliminary data.</text>
</comment>
<keyword evidence="1" id="KW-0732">Signal</keyword>
<reference evidence="3" key="1">
    <citation type="submission" date="2022-03" db="EMBL/GenBank/DDBJ databases">
        <title>A functionally conserved STORR gene fusion in Papaver species that diverged 16.8 million years ago.</title>
        <authorList>
            <person name="Catania T."/>
        </authorList>
    </citation>
    <scope>NUCLEOTIDE SEQUENCE</scope>
    <source>
        <strain evidence="3">S-191538</strain>
    </source>
</reference>
<dbReference type="EMBL" id="JAJJMA010126847">
    <property type="protein sequence ID" value="MCL7032782.1"/>
    <property type="molecule type" value="Genomic_DNA"/>
</dbReference>
<protein>
    <recommendedName>
        <fullName evidence="2">LysM domain-containing protein</fullName>
    </recommendedName>
</protein>
<dbReference type="Gene3D" id="3.10.350.10">
    <property type="entry name" value="LysM domain"/>
    <property type="match status" value="1"/>
</dbReference>
<dbReference type="InterPro" id="IPR036779">
    <property type="entry name" value="LysM_dom_sf"/>
</dbReference>
<evidence type="ECO:0000256" key="1">
    <source>
        <dbReference type="SAM" id="SignalP"/>
    </source>
</evidence>
<feature type="chain" id="PRO_5041311099" description="LysM domain-containing protein" evidence="1">
    <location>
        <begin position="23"/>
        <end position="229"/>
    </location>
</feature>
<feature type="domain" description="LysM" evidence="2">
    <location>
        <begin position="169"/>
        <end position="213"/>
    </location>
</feature>
<dbReference type="CDD" id="cd00118">
    <property type="entry name" value="LysM"/>
    <property type="match status" value="1"/>
</dbReference>
<accession>A0AA41S415</accession>
<dbReference type="PANTHER" id="PTHR33734:SF11">
    <property type="entry name" value="LYSM DOMAIN-CONTAINING GPI-ANCHORED PROTEIN 2"/>
    <property type="match status" value="1"/>
</dbReference>
<evidence type="ECO:0000259" key="2">
    <source>
        <dbReference type="PROSITE" id="PS51782"/>
    </source>
</evidence>